<dbReference type="RefSeq" id="WP_090589650.1">
    <property type="nucleotide sequence ID" value="NZ_LT629688.1"/>
</dbReference>
<gene>
    <name evidence="1" type="ORF">SAMN04489747_0136</name>
</gene>
<reference evidence="1 2" key="1">
    <citation type="submission" date="2016-10" db="EMBL/GenBank/DDBJ databases">
        <authorList>
            <person name="de Groot N.N."/>
        </authorList>
    </citation>
    <scope>NUCLEOTIDE SEQUENCE [LARGE SCALE GENOMIC DNA]</scope>
    <source>
        <strain evidence="1 2">MON 2.2</strain>
    </source>
</reference>
<name>A0A1G6RVY1_9ACTN</name>
<sequence length="139" mass="14709">MSESGDNPSAAAGSRPDTIGAPLLNDAVLDDLVTLFDGDCSVARGFVDGFVTLSSARLARIRSAVARHDGQDGEVALLSLKTTSSMIGADRLTRECDAMAAAVRAGDWERLSEQLNGLHGQIEQTNEQLRQWLGSAHAD</sequence>
<dbReference type="Proteomes" id="UP000198546">
    <property type="component" value="Chromosome i"/>
</dbReference>
<evidence type="ECO:0008006" key="3">
    <source>
        <dbReference type="Google" id="ProtNLM"/>
    </source>
</evidence>
<evidence type="ECO:0000313" key="2">
    <source>
        <dbReference type="Proteomes" id="UP000198546"/>
    </source>
</evidence>
<dbReference type="EMBL" id="LT629688">
    <property type="protein sequence ID" value="SDD08820.1"/>
    <property type="molecule type" value="Genomic_DNA"/>
</dbReference>
<evidence type="ECO:0000313" key="1">
    <source>
        <dbReference type="EMBL" id="SDD08820.1"/>
    </source>
</evidence>
<accession>A0A1G6RVY1</accession>
<proteinExistence type="predicted"/>
<dbReference type="SUPFAM" id="SSF47226">
    <property type="entry name" value="Histidine-containing phosphotransfer domain, HPT domain"/>
    <property type="match status" value="1"/>
</dbReference>
<dbReference type="GO" id="GO:0000160">
    <property type="term" value="P:phosphorelay signal transduction system"/>
    <property type="evidence" value="ECO:0007669"/>
    <property type="project" value="InterPro"/>
</dbReference>
<dbReference type="InterPro" id="IPR036641">
    <property type="entry name" value="HPT_dom_sf"/>
</dbReference>
<organism evidence="1 2">
    <name type="scientific">Auraticoccus monumenti</name>
    <dbReference type="NCBI Taxonomy" id="675864"/>
    <lineage>
        <taxon>Bacteria</taxon>
        <taxon>Bacillati</taxon>
        <taxon>Actinomycetota</taxon>
        <taxon>Actinomycetes</taxon>
        <taxon>Propionibacteriales</taxon>
        <taxon>Propionibacteriaceae</taxon>
        <taxon>Auraticoccus</taxon>
    </lineage>
</organism>
<dbReference type="OrthoDB" id="4964540at2"/>
<dbReference type="Gene3D" id="1.20.120.160">
    <property type="entry name" value="HPT domain"/>
    <property type="match status" value="1"/>
</dbReference>
<dbReference type="AlphaFoldDB" id="A0A1G6RVY1"/>
<protein>
    <recommendedName>
        <fullName evidence="3">Hpt domain-containing protein</fullName>
    </recommendedName>
</protein>
<keyword evidence="2" id="KW-1185">Reference proteome</keyword>